<keyword evidence="1 3" id="KW-0597">Phosphoprotein</keyword>
<evidence type="ECO:0000256" key="3">
    <source>
        <dbReference type="PROSITE-ProRule" id="PRU00169"/>
    </source>
</evidence>
<dbReference type="InterPro" id="IPR000792">
    <property type="entry name" value="Tscrpt_reg_LuxR_C"/>
</dbReference>
<dbReference type="AlphaFoldDB" id="A0A1V3NCS0"/>
<dbReference type="PROSITE" id="PS50043">
    <property type="entry name" value="HTH_LUXR_2"/>
    <property type="match status" value="1"/>
</dbReference>
<dbReference type="PANTHER" id="PTHR43214">
    <property type="entry name" value="TWO-COMPONENT RESPONSE REGULATOR"/>
    <property type="match status" value="1"/>
</dbReference>
<dbReference type="InterPro" id="IPR058245">
    <property type="entry name" value="NreC/VraR/RcsB-like_REC"/>
</dbReference>
<dbReference type="RefSeq" id="WP_077279661.1">
    <property type="nucleotide sequence ID" value="NZ_MVBK01000086.1"/>
</dbReference>
<dbReference type="STRING" id="108003.B1C78_13355"/>
<dbReference type="CDD" id="cd06170">
    <property type="entry name" value="LuxR_C_like"/>
    <property type="match status" value="1"/>
</dbReference>
<evidence type="ECO:0000256" key="1">
    <source>
        <dbReference type="ARBA" id="ARBA00022553"/>
    </source>
</evidence>
<proteinExistence type="predicted"/>
<dbReference type="Proteomes" id="UP000189462">
    <property type="component" value="Unassembled WGS sequence"/>
</dbReference>
<name>A0A1V3NCS0_9GAMM</name>
<dbReference type="Pfam" id="PF00196">
    <property type="entry name" value="GerE"/>
    <property type="match status" value="1"/>
</dbReference>
<keyword evidence="2" id="KW-0238">DNA-binding</keyword>
<dbReference type="InterPro" id="IPR016032">
    <property type="entry name" value="Sig_transdc_resp-reg_C-effctor"/>
</dbReference>
<dbReference type="SUPFAM" id="SSF52172">
    <property type="entry name" value="CheY-like"/>
    <property type="match status" value="1"/>
</dbReference>
<evidence type="ECO:0000256" key="2">
    <source>
        <dbReference type="ARBA" id="ARBA00023125"/>
    </source>
</evidence>
<dbReference type="CDD" id="cd17535">
    <property type="entry name" value="REC_NarL-like"/>
    <property type="match status" value="1"/>
</dbReference>
<dbReference type="GO" id="GO:0003677">
    <property type="term" value="F:DNA binding"/>
    <property type="evidence" value="ECO:0007669"/>
    <property type="project" value="UniProtKB-KW"/>
</dbReference>
<dbReference type="InterPro" id="IPR011006">
    <property type="entry name" value="CheY-like_superfamily"/>
</dbReference>
<dbReference type="PROSITE" id="PS00622">
    <property type="entry name" value="HTH_LUXR_1"/>
    <property type="match status" value="1"/>
</dbReference>
<evidence type="ECO:0000313" key="7">
    <source>
        <dbReference type="Proteomes" id="UP000189462"/>
    </source>
</evidence>
<dbReference type="GO" id="GO:0000160">
    <property type="term" value="P:phosphorelay signal transduction system"/>
    <property type="evidence" value="ECO:0007669"/>
    <property type="project" value="InterPro"/>
</dbReference>
<dbReference type="PROSITE" id="PS50110">
    <property type="entry name" value="RESPONSE_REGULATORY"/>
    <property type="match status" value="1"/>
</dbReference>
<dbReference type="Gene3D" id="3.40.50.2300">
    <property type="match status" value="1"/>
</dbReference>
<feature type="domain" description="HTH luxR-type" evidence="4">
    <location>
        <begin position="144"/>
        <end position="209"/>
    </location>
</feature>
<sequence length="244" mass="26707">MSKSIKILLADDHPMFRMGVACALAHDPMFEVIAEVDNGEDAVRLARASCPDVALLDISMEDSGLNAAEEIAAACAQTRIIMLTVSDEEEDLLSALRLGAHGYVLKGVSGDMLRNIVREVAMGGVYVSPSLAARMLRDLSEPNTAGSVDELTARERDILQLVGDGLTNREIGERLFISEKTVKHHMTHVLGKLHVRNRTEAALIALKNRPPKPDRHRIHRHAARYAEPSDVPIRSLTQAQCPVP</sequence>
<accession>A0A1V3NCS0</accession>
<reference evidence="6 7" key="1">
    <citation type="submission" date="2017-02" db="EMBL/GenBank/DDBJ databases">
        <title>Genomic diversity within the haloalkaliphilic genus Thioalkalivibrio.</title>
        <authorList>
            <person name="Ahn A.-C."/>
            <person name="Meier-Kolthoff J."/>
            <person name="Overmars L."/>
            <person name="Richter M."/>
            <person name="Woyke T."/>
            <person name="Sorokin D.Y."/>
            <person name="Muyzer G."/>
        </authorList>
    </citation>
    <scope>NUCLEOTIDE SEQUENCE [LARGE SCALE GENOMIC DNA]</scope>
    <source>
        <strain evidence="6 7">ALJD</strain>
    </source>
</reference>
<dbReference type="SUPFAM" id="SSF46894">
    <property type="entry name" value="C-terminal effector domain of the bipartite response regulators"/>
    <property type="match status" value="1"/>
</dbReference>
<dbReference type="InterPro" id="IPR039420">
    <property type="entry name" value="WalR-like"/>
</dbReference>
<evidence type="ECO:0000259" key="5">
    <source>
        <dbReference type="PROSITE" id="PS50110"/>
    </source>
</evidence>
<dbReference type="SMART" id="SM00421">
    <property type="entry name" value="HTH_LUXR"/>
    <property type="match status" value="1"/>
</dbReference>
<dbReference type="EMBL" id="MVBK01000086">
    <property type="protein sequence ID" value="OOG22899.1"/>
    <property type="molecule type" value="Genomic_DNA"/>
</dbReference>
<dbReference type="InterPro" id="IPR001789">
    <property type="entry name" value="Sig_transdc_resp-reg_receiver"/>
</dbReference>
<dbReference type="SMART" id="SM00448">
    <property type="entry name" value="REC"/>
    <property type="match status" value="1"/>
</dbReference>
<dbReference type="OrthoDB" id="9796655at2"/>
<dbReference type="Pfam" id="PF00072">
    <property type="entry name" value="Response_reg"/>
    <property type="match status" value="1"/>
</dbReference>
<evidence type="ECO:0000313" key="6">
    <source>
        <dbReference type="EMBL" id="OOG22899.1"/>
    </source>
</evidence>
<evidence type="ECO:0000259" key="4">
    <source>
        <dbReference type="PROSITE" id="PS50043"/>
    </source>
</evidence>
<dbReference type="PRINTS" id="PR00038">
    <property type="entry name" value="HTHLUXR"/>
</dbReference>
<feature type="modified residue" description="4-aspartylphosphate" evidence="3">
    <location>
        <position position="57"/>
    </location>
</feature>
<protein>
    <recommendedName>
        <fullName evidence="8">DNA-binding response regulator</fullName>
    </recommendedName>
</protein>
<organism evidence="6 7">
    <name type="scientific">Thioalkalivibrio denitrificans</name>
    <dbReference type="NCBI Taxonomy" id="108003"/>
    <lineage>
        <taxon>Bacteria</taxon>
        <taxon>Pseudomonadati</taxon>
        <taxon>Pseudomonadota</taxon>
        <taxon>Gammaproteobacteria</taxon>
        <taxon>Chromatiales</taxon>
        <taxon>Ectothiorhodospiraceae</taxon>
        <taxon>Thioalkalivibrio</taxon>
    </lineage>
</organism>
<keyword evidence="7" id="KW-1185">Reference proteome</keyword>
<dbReference type="GO" id="GO:0006355">
    <property type="term" value="P:regulation of DNA-templated transcription"/>
    <property type="evidence" value="ECO:0007669"/>
    <property type="project" value="InterPro"/>
</dbReference>
<feature type="domain" description="Response regulatory" evidence="5">
    <location>
        <begin position="6"/>
        <end position="121"/>
    </location>
</feature>
<gene>
    <name evidence="6" type="ORF">B1C78_13355</name>
</gene>
<comment type="caution">
    <text evidence="6">The sequence shown here is derived from an EMBL/GenBank/DDBJ whole genome shotgun (WGS) entry which is preliminary data.</text>
</comment>
<evidence type="ECO:0008006" key="8">
    <source>
        <dbReference type="Google" id="ProtNLM"/>
    </source>
</evidence>